<reference evidence="1" key="1">
    <citation type="submission" date="2015-08" db="EMBL/GenBank/DDBJ databases">
        <authorList>
            <person name="Babu N.S."/>
            <person name="Beckwith C.J."/>
            <person name="Beseler K.G."/>
            <person name="Brison A."/>
            <person name="Carone J.V."/>
            <person name="Caskin T.P."/>
            <person name="Diamond M."/>
            <person name="Durham M.E."/>
            <person name="Foxe J.M."/>
            <person name="Go M."/>
            <person name="Henderson B.A."/>
            <person name="Jones I.B."/>
            <person name="McGettigan J.A."/>
            <person name="Micheletti S.J."/>
            <person name="Nasrallah M.E."/>
            <person name="Ortiz D."/>
            <person name="Piller C.R."/>
            <person name="Privatt S.R."/>
            <person name="Schneider S.L."/>
            <person name="Sharp S."/>
            <person name="Smith T.C."/>
            <person name="Stanton J.D."/>
            <person name="Ullery H.E."/>
            <person name="Wilson R.J."/>
            <person name="Serrano M.G."/>
            <person name="Buck G."/>
            <person name="Lee V."/>
            <person name="Wang Y."/>
            <person name="Carvalho R."/>
            <person name="Voegtly L."/>
            <person name="Shi R."/>
            <person name="Duckworth R."/>
            <person name="Johnson A."/>
            <person name="Loviza R."/>
            <person name="Walstead R."/>
            <person name="Shah Z."/>
            <person name="Kiflezghi M."/>
            <person name="Wade K."/>
            <person name="Ball S.L."/>
            <person name="Bradley K.W."/>
            <person name="Asai D.J."/>
            <person name="Bowman C.A."/>
            <person name="Russell D.A."/>
            <person name="Pope W.H."/>
            <person name="Jacobs-Sera D."/>
            <person name="Hendrix R.W."/>
            <person name="Hatfull G.F."/>
        </authorList>
    </citation>
    <scope>NUCLEOTIDE SEQUENCE</scope>
</reference>
<dbReference type="EMBL" id="CZKA01000022">
    <property type="protein sequence ID" value="CUR55623.1"/>
    <property type="molecule type" value="Genomic_DNA"/>
</dbReference>
<protein>
    <submittedName>
        <fullName evidence="1">Uncharacterized protein</fullName>
    </submittedName>
</protein>
<dbReference type="AlphaFoldDB" id="A0A2P2C0S6"/>
<name>A0A2P2C0S6_9ZZZZ</name>
<evidence type="ECO:0000313" key="1">
    <source>
        <dbReference type="EMBL" id="CUR55623.1"/>
    </source>
</evidence>
<gene>
    <name evidence="1" type="ORF">NOCA2290010</name>
</gene>
<accession>A0A2P2C0S6</accession>
<sequence length="285" mass="30975">MDGIESDRLVIAVHGRLHMEPSVRAMLEDEERGRDPWGMFVTRSVALGLASFRTHATGDQADEDKLYEGTERWSQHDVFGDWGSDEDVRELLAVRVQLNRMNERTHQRLPVQPALSVVRDVLGRVGTTILTGVHADLPLGVAGDSLGDVARGRDWFLSGAGQRPTDLVVTVRLEPGAEATEAATRLVDELSLYAPMIGSVLPTIVVTDWSKALLAEASAFSGRPGASVAEDVLPDDNLPGIAFRCQSVEWNVDVAAWTLELFGEIIRRALSASQASVRVSASGIR</sequence>
<proteinExistence type="predicted"/>
<organism evidence="1">
    <name type="scientific">metagenome</name>
    <dbReference type="NCBI Taxonomy" id="256318"/>
    <lineage>
        <taxon>unclassified sequences</taxon>
        <taxon>metagenomes</taxon>
    </lineage>
</organism>